<keyword evidence="2" id="KW-0812">Transmembrane</keyword>
<proteinExistence type="predicted"/>
<protein>
    <submittedName>
        <fullName evidence="3">Uncharacterized protein</fullName>
    </submittedName>
</protein>
<dbReference type="EMBL" id="JADYXP020000013">
    <property type="protein sequence ID" value="KAL0112125.1"/>
    <property type="molecule type" value="Genomic_DNA"/>
</dbReference>
<evidence type="ECO:0000256" key="2">
    <source>
        <dbReference type="SAM" id="Phobius"/>
    </source>
</evidence>
<feature type="transmembrane region" description="Helical" evidence="2">
    <location>
        <begin position="20"/>
        <end position="46"/>
    </location>
</feature>
<accession>A0AAW2FD82</accession>
<evidence type="ECO:0000313" key="3">
    <source>
        <dbReference type="EMBL" id="KAL0112125.1"/>
    </source>
</evidence>
<feature type="compositionally biased region" description="Basic residues" evidence="1">
    <location>
        <begin position="88"/>
        <end position="99"/>
    </location>
</feature>
<keyword evidence="2" id="KW-1133">Transmembrane helix</keyword>
<gene>
    <name evidence="3" type="ORF">PUN28_013397</name>
</gene>
<name>A0AAW2FD82_9HYME</name>
<reference evidence="3 4" key="1">
    <citation type="submission" date="2023-03" db="EMBL/GenBank/DDBJ databases">
        <title>High recombination rates correlate with genetic variation in Cardiocondyla obscurior ants.</title>
        <authorList>
            <person name="Errbii M."/>
        </authorList>
    </citation>
    <scope>NUCLEOTIDE SEQUENCE [LARGE SCALE GENOMIC DNA]</scope>
    <source>
        <strain evidence="3">Alpha-2009</strain>
        <tissue evidence="3">Whole body</tissue>
    </source>
</reference>
<dbReference type="AlphaFoldDB" id="A0AAW2FD82"/>
<dbReference type="Proteomes" id="UP001430953">
    <property type="component" value="Unassembled WGS sequence"/>
</dbReference>
<keyword evidence="2" id="KW-0472">Membrane</keyword>
<sequence>MPINSKGLIDTSVPPSLPFFALSIPLSLSLSFVIHRVRLSCTMIFVSRKRARDNDRCARRFALSCTNGVAPNDQIKENEKCLPDKTKLHGTKLQKKRVRGKEEDPGA</sequence>
<organism evidence="3 4">
    <name type="scientific">Cardiocondyla obscurior</name>
    <dbReference type="NCBI Taxonomy" id="286306"/>
    <lineage>
        <taxon>Eukaryota</taxon>
        <taxon>Metazoa</taxon>
        <taxon>Ecdysozoa</taxon>
        <taxon>Arthropoda</taxon>
        <taxon>Hexapoda</taxon>
        <taxon>Insecta</taxon>
        <taxon>Pterygota</taxon>
        <taxon>Neoptera</taxon>
        <taxon>Endopterygota</taxon>
        <taxon>Hymenoptera</taxon>
        <taxon>Apocrita</taxon>
        <taxon>Aculeata</taxon>
        <taxon>Formicoidea</taxon>
        <taxon>Formicidae</taxon>
        <taxon>Myrmicinae</taxon>
        <taxon>Cardiocondyla</taxon>
    </lineage>
</organism>
<evidence type="ECO:0000256" key="1">
    <source>
        <dbReference type="SAM" id="MobiDB-lite"/>
    </source>
</evidence>
<comment type="caution">
    <text evidence="3">The sequence shown here is derived from an EMBL/GenBank/DDBJ whole genome shotgun (WGS) entry which is preliminary data.</text>
</comment>
<feature type="region of interest" description="Disordered" evidence="1">
    <location>
        <begin position="86"/>
        <end position="107"/>
    </location>
</feature>
<keyword evidence="4" id="KW-1185">Reference proteome</keyword>
<evidence type="ECO:0000313" key="4">
    <source>
        <dbReference type="Proteomes" id="UP001430953"/>
    </source>
</evidence>